<accession>A0A3B1ALK5</accession>
<sequence length="156" mass="17747">MMKRYNDLVNDCLPHIEEVFPWDLADEIAETPDLLLIDVSEPDEFSRAHIPGSLNVARGILESACEYDYDETVPELAAGRDRDLVLVCRSGRRSALATYTLMQMGFGKVRSLKTGLRGWNDDEYPLVDAQQKPVDPDTAEAYFTTRLRPEQRKPKD</sequence>
<dbReference type="EMBL" id="UOFV01000206">
    <property type="protein sequence ID" value="VAX00328.1"/>
    <property type="molecule type" value="Genomic_DNA"/>
</dbReference>
<dbReference type="PANTHER" id="PTHR44086:SF10">
    <property type="entry name" value="THIOSULFATE SULFURTRANSFERASE_RHODANESE-LIKE DOMAIN-CONTAINING PROTEIN 3"/>
    <property type="match status" value="1"/>
</dbReference>
<feature type="domain" description="Rhodanese" evidence="1">
    <location>
        <begin position="30"/>
        <end position="128"/>
    </location>
</feature>
<evidence type="ECO:0000259" key="1">
    <source>
        <dbReference type="PROSITE" id="PS50206"/>
    </source>
</evidence>
<dbReference type="Pfam" id="PF00581">
    <property type="entry name" value="Rhodanese"/>
    <property type="match status" value="1"/>
</dbReference>
<evidence type="ECO:0000313" key="2">
    <source>
        <dbReference type="EMBL" id="VAX00328.1"/>
    </source>
</evidence>
<name>A0A3B1ALK5_9ZZZZ</name>
<gene>
    <name evidence="2" type="ORF">MNBD_GAMMA19-1321</name>
</gene>
<keyword evidence="2" id="KW-0808">Transferase</keyword>
<proteinExistence type="predicted"/>
<dbReference type="Gene3D" id="3.40.250.10">
    <property type="entry name" value="Rhodanese-like domain"/>
    <property type="match status" value="1"/>
</dbReference>
<dbReference type="CDD" id="cd00158">
    <property type="entry name" value="RHOD"/>
    <property type="match status" value="1"/>
</dbReference>
<dbReference type="AlphaFoldDB" id="A0A3B1ALK5"/>
<dbReference type="PROSITE" id="PS50206">
    <property type="entry name" value="RHODANESE_3"/>
    <property type="match status" value="1"/>
</dbReference>
<reference evidence="2" key="1">
    <citation type="submission" date="2018-06" db="EMBL/GenBank/DDBJ databases">
        <authorList>
            <person name="Zhirakovskaya E."/>
        </authorList>
    </citation>
    <scope>NUCLEOTIDE SEQUENCE</scope>
</reference>
<organism evidence="2">
    <name type="scientific">hydrothermal vent metagenome</name>
    <dbReference type="NCBI Taxonomy" id="652676"/>
    <lineage>
        <taxon>unclassified sequences</taxon>
        <taxon>metagenomes</taxon>
        <taxon>ecological metagenomes</taxon>
    </lineage>
</organism>
<dbReference type="SMART" id="SM00450">
    <property type="entry name" value="RHOD"/>
    <property type="match status" value="1"/>
</dbReference>
<protein>
    <submittedName>
        <fullName evidence="2">Rhodanese-related sulfurtransferase</fullName>
    </submittedName>
</protein>
<dbReference type="PANTHER" id="PTHR44086">
    <property type="entry name" value="THIOSULFATE SULFURTRANSFERASE RDL2, MITOCHONDRIAL-RELATED"/>
    <property type="match status" value="1"/>
</dbReference>
<dbReference type="SUPFAM" id="SSF52821">
    <property type="entry name" value="Rhodanese/Cell cycle control phosphatase"/>
    <property type="match status" value="1"/>
</dbReference>
<dbReference type="InterPro" id="IPR036873">
    <property type="entry name" value="Rhodanese-like_dom_sf"/>
</dbReference>
<dbReference type="GO" id="GO:0004792">
    <property type="term" value="F:thiosulfate-cyanide sulfurtransferase activity"/>
    <property type="evidence" value="ECO:0007669"/>
    <property type="project" value="TreeGrafter"/>
</dbReference>
<dbReference type="InterPro" id="IPR001763">
    <property type="entry name" value="Rhodanese-like_dom"/>
</dbReference>